<protein>
    <submittedName>
        <fullName evidence="1">Uncharacterized protein</fullName>
    </submittedName>
</protein>
<keyword evidence="2" id="KW-1185">Reference proteome</keyword>
<evidence type="ECO:0000313" key="2">
    <source>
        <dbReference type="Proteomes" id="UP000008068"/>
    </source>
</evidence>
<dbReference type="OrthoDB" id="5826275at2759"/>
<dbReference type="InParanoid" id="G0MDH5"/>
<evidence type="ECO:0000313" key="1">
    <source>
        <dbReference type="EMBL" id="EGT49530.1"/>
    </source>
</evidence>
<dbReference type="STRING" id="135651.G0MDH5"/>
<name>G0MDH5_CAEBE</name>
<accession>G0MDH5</accession>
<organism evidence="2">
    <name type="scientific">Caenorhabditis brenneri</name>
    <name type="common">Nematode worm</name>
    <dbReference type="NCBI Taxonomy" id="135651"/>
    <lineage>
        <taxon>Eukaryota</taxon>
        <taxon>Metazoa</taxon>
        <taxon>Ecdysozoa</taxon>
        <taxon>Nematoda</taxon>
        <taxon>Chromadorea</taxon>
        <taxon>Rhabditida</taxon>
        <taxon>Rhabditina</taxon>
        <taxon>Rhabditomorpha</taxon>
        <taxon>Rhabditoidea</taxon>
        <taxon>Rhabditidae</taxon>
        <taxon>Peloderinae</taxon>
        <taxon>Caenorhabditis</taxon>
    </lineage>
</organism>
<dbReference type="eggNOG" id="ENOG502QPJP">
    <property type="taxonomic scope" value="Eukaryota"/>
</dbReference>
<proteinExistence type="predicted"/>
<sequence length="575" mass="67023">MYICTIPTHTNPKTKFTDYRKLIMEDQSTKNSNCPQNEDSALRITSKFFIDPNINHKKKKFVKISHTEIRPVLYRLEKTIGMIDGPLKRARVTRSIAHYPISQFQLENPETTTFANVPDSDVASTIRSYLEASKELIQNSENYFDELIPVAIEHNGSVKMLHFGLSTKQFSCFKKRFRFQEEWWKTKNEHEILPNPTEPVYLITEDTALYQNHFLMPENGNSHMQKIQEELKSRLTTRRTEDDVILDSSYFVREFFLTKSIINLRVSRSSDIPELFAPPTLEGGYFPFSATTIGNQMDYLSSRYQEAQMEYLNINYRSIEPSEGFRVGRIYSKELYEFHQMGRHIHGFFLCWESKTQTRVNERRKKVPRRYLVDMFFQLKFPIDVDYERWDTRLKLAFDRTTVYLLHLTEIIRINRPVFDILSLNLESLFQKLTFEEIHDSMNEQGTDIVEFCDSVGAPQLYQTGNRLANESYLSAFFIICGGTKILRPIEHYDLGTCRVYKDVTDRLCYLNEKGEVMEAKKGAVPSRVLVCSRDDFSISEETVSKEPIPAAAKNITRLICDMPKENSTGSATIS</sequence>
<gene>
    <name evidence="1" type="ORF">CAEBREN_07162</name>
</gene>
<reference evidence="2" key="1">
    <citation type="submission" date="2011-07" db="EMBL/GenBank/DDBJ databases">
        <authorList>
            <consortium name="Caenorhabditis brenneri Sequencing and Analysis Consortium"/>
            <person name="Wilson R.K."/>
        </authorList>
    </citation>
    <scope>NUCLEOTIDE SEQUENCE [LARGE SCALE GENOMIC DNA]</scope>
    <source>
        <strain evidence="2">PB2801</strain>
    </source>
</reference>
<dbReference type="AlphaFoldDB" id="G0MDH5"/>
<dbReference type="HOGENOM" id="CLU_474283_0_0_1"/>
<dbReference type="EMBL" id="GL379790">
    <property type="protein sequence ID" value="EGT49530.1"/>
    <property type="molecule type" value="Genomic_DNA"/>
</dbReference>
<dbReference type="Proteomes" id="UP000008068">
    <property type="component" value="Unassembled WGS sequence"/>
</dbReference>